<dbReference type="GO" id="GO:0009403">
    <property type="term" value="P:toxin biosynthetic process"/>
    <property type="evidence" value="ECO:0007669"/>
    <property type="project" value="InterPro"/>
</dbReference>
<dbReference type="OrthoDB" id="1651779at2"/>
<feature type="transmembrane region" description="Helical" evidence="5">
    <location>
        <begin position="36"/>
        <end position="58"/>
    </location>
</feature>
<gene>
    <name evidence="6" type="ORF">SAMN02745191_2428</name>
</gene>
<evidence type="ECO:0000256" key="2">
    <source>
        <dbReference type="ARBA" id="ARBA00022692"/>
    </source>
</evidence>
<accession>A0A1T4QDT4</accession>
<evidence type="ECO:0000256" key="1">
    <source>
        <dbReference type="ARBA" id="ARBA00004141"/>
    </source>
</evidence>
<evidence type="ECO:0000256" key="3">
    <source>
        <dbReference type="ARBA" id="ARBA00022989"/>
    </source>
</evidence>
<name>A0A1T4QDT4_9FIRM</name>
<evidence type="ECO:0000256" key="4">
    <source>
        <dbReference type="ARBA" id="ARBA00023136"/>
    </source>
</evidence>
<keyword evidence="7" id="KW-1185">Reference proteome</keyword>
<dbReference type="RefSeq" id="WP_078712809.1">
    <property type="nucleotide sequence ID" value="NZ_FUWY01000009.1"/>
</dbReference>
<dbReference type="Pfam" id="PF02674">
    <property type="entry name" value="Colicin_V"/>
    <property type="match status" value="1"/>
</dbReference>
<feature type="transmembrane region" description="Helical" evidence="5">
    <location>
        <begin position="6"/>
        <end position="24"/>
    </location>
</feature>
<dbReference type="EMBL" id="FUWY01000009">
    <property type="protein sequence ID" value="SKA01892.1"/>
    <property type="molecule type" value="Genomic_DNA"/>
</dbReference>
<keyword evidence="3 5" id="KW-1133">Transmembrane helix</keyword>
<dbReference type="InterPro" id="IPR003825">
    <property type="entry name" value="Colicin-V_CvpA"/>
</dbReference>
<organism evidence="6 7">
    <name type="scientific">Anaerorhabdus furcosa</name>
    <dbReference type="NCBI Taxonomy" id="118967"/>
    <lineage>
        <taxon>Bacteria</taxon>
        <taxon>Bacillati</taxon>
        <taxon>Bacillota</taxon>
        <taxon>Erysipelotrichia</taxon>
        <taxon>Erysipelotrichales</taxon>
        <taxon>Erysipelotrichaceae</taxon>
        <taxon>Anaerorhabdus</taxon>
    </lineage>
</organism>
<evidence type="ECO:0000313" key="6">
    <source>
        <dbReference type="EMBL" id="SKA01892.1"/>
    </source>
</evidence>
<dbReference type="AlphaFoldDB" id="A0A1T4QDT4"/>
<feature type="transmembrane region" description="Helical" evidence="5">
    <location>
        <begin position="120"/>
        <end position="144"/>
    </location>
</feature>
<keyword evidence="4 5" id="KW-0472">Membrane</keyword>
<sequence length="212" mass="24253">MELTILLINGGIVLFYIMMFFMGYKKGFVLQLIDLIGLIAIIYIAWLFSPVLATYFSIWPKDLVPLQVSIFQDAIYGYINQFAWFIVIFIVLKLILMVLRPLIKVLQNIPILKQVNSICGALFSLLYSTVWMILIAFVLTLPILPNGNHYVTKTWLQPILTSTSTFISGLEEPLSKNNALSNIVDNMNELSDNDREALKDWFEENHLDEVGN</sequence>
<comment type="subcellular location">
    <subcellularLocation>
        <location evidence="1">Membrane</location>
        <topology evidence="1">Multi-pass membrane protein</topology>
    </subcellularLocation>
</comment>
<dbReference type="PANTHER" id="PTHR37306">
    <property type="entry name" value="COLICIN V PRODUCTION PROTEIN"/>
    <property type="match status" value="1"/>
</dbReference>
<dbReference type="GO" id="GO:0016020">
    <property type="term" value="C:membrane"/>
    <property type="evidence" value="ECO:0007669"/>
    <property type="project" value="UniProtKB-SubCell"/>
</dbReference>
<dbReference type="STRING" id="118967.SAMN02745191_2428"/>
<evidence type="ECO:0000256" key="5">
    <source>
        <dbReference type="SAM" id="Phobius"/>
    </source>
</evidence>
<feature type="transmembrane region" description="Helical" evidence="5">
    <location>
        <begin position="78"/>
        <end position="99"/>
    </location>
</feature>
<dbReference type="PANTHER" id="PTHR37306:SF1">
    <property type="entry name" value="COLICIN V PRODUCTION PROTEIN"/>
    <property type="match status" value="1"/>
</dbReference>
<keyword evidence="2 5" id="KW-0812">Transmembrane</keyword>
<reference evidence="7" key="1">
    <citation type="submission" date="2017-02" db="EMBL/GenBank/DDBJ databases">
        <authorList>
            <person name="Varghese N."/>
            <person name="Submissions S."/>
        </authorList>
    </citation>
    <scope>NUCLEOTIDE SEQUENCE [LARGE SCALE GENOMIC DNA]</scope>
    <source>
        <strain evidence="7">ATCC 25662</strain>
    </source>
</reference>
<proteinExistence type="predicted"/>
<dbReference type="Proteomes" id="UP000243297">
    <property type="component" value="Unassembled WGS sequence"/>
</dbReference>
<evidence type="ECO:0000313" key="7">
    <source>
        <dbReference type="Proteomes" id="UP000243297"/>
    </source>
</evidence>
<protein>
    <submittedName>
        <fullName evidence="6">Uncharacterized membrane protein, required for colicin V production</fullName>
    </submittedName>
</protein>